<sequence>MIAPTKHVRVDRSLLATGAVLLEQLERPISANALWERVRGTKEVAGFDVFVLTLSMLYAIGALEAGEHGLRRARG</sequence>
<dbReference type="Proteomes" id="UP001147653">
    <property type="component" value="Unassembled WGS sequence"/>
</dbReference>
<dbReference type="AlphaFoldDB" id="A0A9X3N7L2"/>
<proteinExistence type="predicted"/>
<keyword evidence="1" id="KW-1133">Transmembrane helix</keyword>
<dbReference type="EMBL" id="JAPDDP010000008">
    <property type="protein sequence ID" value="MDA0179940.1"/>
    <property type="molecule type" value="Genomic_DNA"/>
</dbReference>
<dbReference type="Pfam" id="PF20293">
    <property type="entry name" value="MC6"/>
    <property type="match status" value="1"/>
</dbReference>
<evidence type="ECO:0000313" key="3">
    <source>
        <dbReference type="Proteomes" id="UP001147653"/>
    </source>
</evidence>
<gene>
    <name evidence="2" type="ORF">OJ997_06515</name>
</gene>
<keyword evidence="1" id="KW-0812">Transmembrane</keyword>
<feature type="transmembrane region" description="Helical" evidence="1">
    <location>
        <begin position="44"/>
        <end position="65"/>
    </location>
</feature>
<evidence type="ECO:0000313" key="2">
    <source>
        <dbReference type="EMBL" id="MDA0179940.1"/>
    </source>
</evidence>
<reference evidence="2" key="1">
    <citation type="submission" date="2022-10" db="EMBL/GenBank/DDBJ databases">
        <title>The WGS of Solirubrobacter phytolaccae KCTC 29190.</title>
        <authorList>
            <person name="Jiang Z."/>
        </authorList>
    </citation>
    <scope>NUCLEOTIDE SEQUENCE</scope>
    <source>
        <strain evidence="2">KCTC 29190</strain>
    </source>
</reference>
<protein>
    <submittedName>
        <fullName evidence="2">Uncharacterized protein</fullName>
    </submittedName>
</protein>
<name>A0A9X3N7L2_9ACTN</name>
<dbReference type="InterPro" id="IPR046897">
    <property type="entry name" value="ABC-3C_MC6"/>
</dbReference>
<accession>A0A9X3N7L2</accession>
<evidence type="ECO:0000256" key="1">
    <source>
        <dbReference type="SAM" id="Phobius"/>
    </source>
</evidence>
<keyword evidence="1" id="KW-0472">Membrane</keyword>
<organism evidence="2 3">
    <name type="scientific">Solirubrobacter phytolaccae</name>
    <dbReference type="NCBI Taxonomy" id="1404360"/>
    <lineage>
        <taxon>Bacteria</taxon>
        <taxon>Bacillati</taxon>
        <taxon>Actinomycetota</taxon>
        <taxon>Thermoleophilia</taxon>
        <taxon>Solirubrobacterales</taxon>
        <taxon>Solirubrobacteraceae</taxon>
        <taxon>Solirubrobacter</taxon>
    </lineage>
</organism>
<comment type="caution">
    <text evidence="2">The sequence shown here is derived from an EMBL/GenBank/DDBJ whole genome shotgun (WGS) entry which is preliminary data.</text>
</comment>
<dbReference type="RefSeq" id="WP_270024250.1">
    <property type="nucleotide sequence ID" value="NZ_JAPDDP010000008.1"/>
</dbReference>
<keyword evidence="3" id="KW-1185">Reference proteome</keyword>